<dbReference type="InParanoid" id="A0A6J2YB41"/>
<protein>
    <submittedName>
        <fullName evidence="6">G-patch domain and KOW motifs-containing protein</fullName>
    </submittedName>
</protein>
<dbReference type="GeneID" id="115885597"/>
<feature type="compositionally biased region" description="Basic residues" evidence="3">
    <location>
        <begin position="352"/>
        <end position="363"/>
    </location>
</feature>
<comment type="subcellular location">
    <subcellularLocation>
        <location evidence="1">Nucleus</location>
    </subcellularLocation>
</comment>
<evidence type="ECO:0000313" key="6">
    <source>
        <dbReference type="RefSeq" id="XP_030760419.1"/>
    </source>
</evidence>
<keyword evidence="2" id="KW-0539">Nucleus</keyword>
<evidence type="ECO:0000256" key="1">
    <source>
        <dbReference type="ARBA" id="ARBA00004123"/>
    </source>
</evidence>
<feature type="compositionally biased region" description="Basic and acidic residues" evidence="3">
    <location>
        <begin position="298"/>
        <end position="317"/>
    </location>
</feature>
<feature type="compositionally biased region" description="Basic residues" evidence="3">
    <location>
        <begin position="392"/>
        <end position="404"/>
    </location>
</feature>
<evidence type="ECO:0000313" key="5">
    <source>
        <dbReference type="Proteomes" id="UP000504635"/>
    </source>
</evidence>
<feature type="domain" description="G-patch" evidence="4">
    <location>
        <begin position="150"/>
        <end position="196"/>
    </location>
</feature>
<accession>A0A6J2YB41</accession>
<feature type="compositionally biased region" description="Low complexity" evidence="3">
    <location>
        <begin position="364"/>
        <end position="374"/>
    </location>
</feature>
<proteinExistence type="predicted"/>
<feature type="compositionally biased region" description="Basic and acidic residues" evidence="3">
    <location>
        <begin position="325"/>
        <end position="335"/>
    </location>
</feature>
<organism evidence="5 6">
    <name type="scientific">Sitophilus oryzae</name>
    <name type="common">Rice weevil</name>
    <name type="synonym">Curculio oryzae</name>
    <dbReference type="NCBI Taxonomy" id="7048"/>
    <lineage>
        <taxon>Eukaryota</taxon>
        <taxon>Metazoa</taxon>
        <taxon>Ecdysozoa</taxon>
        <taxon>Arthropoda</taxon>
        <taxon>Hexapoda</taxon>
        <taxon>Insecta</taxon>
        <taxon>Pterygota</taxon>
        <taxon>Neoptera</taxon>
        <taxon>Endopterygota</taxon>
        <taxon>Coleoptera</taxon>
        <taxon>Polyphaga</taxon>
        <taxon>Cucujiformia</taxon>
        <taxon>Curculionidae</taxon>
        <taxon>Dryophthorinae</taxon>
        <taxon>Sitophilus</taxon>
    </lineage>
</organism>
<keyword evidence="5" id="KW-1185">Reference proteome</keyword>
<evidence type="ECO:0000256" key="2">
    <source>
        <dbReference type="ARBA" id="ARBA00023242"/>
    </source>
</evidence>
<dbReference type="KEGG" id="soy:115885597"/>
<dbReference type="InterPro" id="IPR026822">
    <property type="entry name" value="Spp2/MOS2_G-patch"/>
</dbReference>
<evidence type="ECO:0000256" key="3">
    <source>
        <dbReference type="SAM" id="MobiDB-lite"/>
    </source>
</evidence>
<reference evidence="6" key="1">
    <citation type="submission" date="2025-08" db="UniProtKB">
        <authorList>
            <consortium name="RefSeq"/>
        </authorList>
    </citation>
    <scope>IDENTIFICATION</scope>
    <source>
        <tissue evidence="6">Gonads</tissue>
    </source>
</reference>
<name>A0A6J2YB41_SITOR</name>
<dbReference type="GO" id="GO:0005681">
    <property type="term" value="C:spliceosomal complex"/>
    <property type="evidence" value="ECO:0007669"/>
    <property type="project" value="TreeGrafter"/>
</dbReference>
<dbReference type="InterPro" id="IPR045166">
    <property type="entry name" value="Spp2-like"/>
</dbReference>
<dbReference type="RefSeq" id="XP_030760419.1">
    <property type="nucleotide sequence ID" value="XM_030904559.1"/>
</dbReference>
<dbReference type="OrthoDB" id="5577072at2759"/>
<gene>
    <name evidence="6" type="primary">LOC115885597</name>
</gene>
<feature type="region of interest" description="Disordered" evidence="3">
    <location>
        <begin position="298"/>
        <end position="445"/>
    </location>
</feature>
<feature type="compositionally biased region" description="Basic residues" evidence="3">
    <location>
        <begin position="417"/>
        <end position="428"/>
    </location>
</feature>
<feature type="compositionally biased region" description="Basic and acidic residues" evidence="3">
    <location>
        <begin position="429"/>
        <end position="445"/>
    </location>
</feature>
<dbReference type="InterPro" id="IPR000467">
    <property type="entry name" value="G_patch_dom"/>
</dbReference>
<dbReference type="SMART" id="SM00443">
    <property type="entry name" value="G_patch"/>
    <property type="match status" value="1"/>
</dbReference>
<sequence length="445" mass="50624">MDSKKISFGFNKLSKKTNIIPSTSRVKETKVELIECLEEQSIKIKGAVEEIKEPLVIPMKDNERSLLDRIREAKGKNRVVKADTEDTRSDSELTPDELAARELLKEAKNRLINGDSDNANKVSILPIKEQQLTLEGEKQPTLEDYESIPIADFGLALLRGMGWKEGMPIGKKVSKSAVLPEPELRPKGLGLGASKMIQSEKSNNKQLDKEGNELILVKGAYAKIIAGAQKGNYCQVQGFDEDGGRVIIKVHPKSEIININEIMLMPVTKEEFSKGSKVLNNAKFEEFKEISDRKLKQERQDSKVEVNIKKSSSDHRVYKSSSKTNKYEDRGHIKGEASSSDEEKDTKEEHYKKSKKSRYKRRSSSSSDSEYTSSKKSHRNKSNYKDRGRSSDRHKKSSSYKSKTRQSSISDSDSDHKRNRRKMKSSRYRRGDSSEEDSRRQSRRK</sequence>
<dbReference type="Proteomes" id="UP000504635">
    <property type="component" value="Unplaced"/>
</dbReference>
<dbReference type="PROSITE" id="PS50174">
    <property type="entry name" value="G_PATCH"/>
    <property type="match status" value="1"/>
</dbReference>
<dbReference type="PANTHER" id="PTHR15818">
    <property type="entry name" value="G PATCH AND KOW-CONTAINING"/>
    <property type="match status" value="1"/>
</dbReference>
<dbReference type="AlphaFoldDB" id="A0A6J2YB41"/>
<dbReference type="PANTHER" id="PTHR15818:SF2">
    <property type="entry name" value="G-PATCH DOMAIN AND KOW MOTIFS-CONTAINING PROTEIN"/>
    <property type="match status" value="1"/>
</dbReference>
<dbReference type="GO" id="GO:0003676">
    <property type="term" value="F:nucleic acid binding"/>
    <property type="evidence" value="ECO:0007669"/>
    <property type="project" value="InterPro"/>
</dbReference>
<dbReference type="GO" id="GO:0000398">
    <property type="term" value="P:mRNA splicing, via spliceosome"/>
    <property type="evidence" value="ECO:0007669"/>
    <property type="project" value="InterPro"/>
</dbReference>
<evidence type="ECO:0000259" key="4">
    <source>
        <dbReference type="PROSITE" id="PS50174"/>
    </source>
</evidence>
<dbReference type="Pfam" id="PF12656">
    <property type="entry name" value="G-patch_2"/>
    <property type="match status" value="1"/>
</dbReference>
<dbReference type="FunCoup" id="A0A6J2YB41">
    <property type="interactions" value="1634"/>
</dbReference>